<accession>A0A5C1EA18</accession>
<feature type="region of interest" description="Disordered" evidence="1">
    <location>
        <begin position="1"/>
        <end position="37"/>
    </location>
</feature>
<feature type="compositionally biased region" description="Low complexity" evidence="1">
    <location>
        <begin position="1"/>
        <end position="22"/>
    </location>
</feature>
<sequence>MTGDAAGNGATPAPAAGETPGAGVPPPVPSPPERSPTLAYPRLIAHRGGGAGFVGLAPENTLAGLAAAHAAGYRGVEFDVMLSADGIPFLHHDDTLERTTSGKGPIAAASAAVLDRLDAGRWRDPAYAGEALPRLAAALELCLDAGLWINLEIKPTTGRDRATAQAVAATLLARWPTLAGPPSAPNNGGTPGNRSPAADPVSTFAPPPLVVSSFSPAALAEIARLVPALPRALLVGALPRDGLAQCRALGCCGLHLDATYLDRRTLAALRTAAPDLRLAAYTVNDPARMAELFAAGIDALFTDRIDLDPLGLVPATPVGALPAGPGNVV</sequence>
<dbReference type="Pfam" id="PF03009">
    <property type="entry name" value="GDPD"/>
    <property type="match status" value="1"/>
</dbReference>
<evidence type="ECO:0000313" key="3">
    <source>
        <dbReference type="EMBL" id="QEL65750.1"/>
    </source>
</evidence>
<feature type="region of interest" description="Disordered" evidence="1">
    <location>
        <begin position="179"/>
        <end position="199"/>
    </location>
</feature>
<dbReference type="GO" id="GO:0006629">
    <property type="term" value="P:lipid metabolic process"/>
    <property type="evidence" value="ECO:0007669"/>
    <property type="project" value="InterPro"/>
</dbReference>
<dbReference type="EMBL" id="CP022579">
    <property type="protein sequence ID" value="QEL65750.1"/>
    <property type="molecule type" value="Genomic_DNA"/>
</dbReference>
<protein>
    <submittedName>
        <fullName evidence="3">Cytoplasmic glycerophosphodiester phosphodiesterase</fullName>
    </submittedName>
</protein>
<dbReference type="SUPFAM" id="SSF51695">
    <property type="entry name" value="PLC-like phosphodiesterases"/>
    <property type="match status" value="1"/>
</dbReference>
<reference evidence="3 4" key="1">
    <citation type="submission" date="2017-07" db="EMBL/GenBank/DDBJ databases">
        <title>Complete genome sequence of Oryzomicrobium terrae TPP412.</title>
        <authorList>
            <person name="Chiu L.-W."/>
            <person name="Lo K.-J."/>
            <person name="Tsai Y.-M."/>
            <person name="Lin S.-S."/>
            <person name="Kuo C.-H."/>
            <person name="Liu C.-T."/>
        </authorList>
    </citation>
    <scope>NUCLEOTIDE SEQUENCE [LARGE SCALE GENOMIC DNA]</scope>
    <source>
        <strain evidence="3 4">TPP412</strain>
    </source>
</reference>
<dbReference type="PANTHER" id="PTHR46211">
    <property type="entry name" value="GLYCEROPHOSPHORYL DIESTER PHOSPHODIESTERASE"/>
    <property type="match status" value="1"/>
</dbReference>
<name>A0A5C1EA18_9RHOO</name>
<evidence type="ECO:0000256" key="1">
    <source>
        <dbReference type="SAM" id="MobiDB-lite"/>
    </source>
</evidence>
<dbReference type="KEGG" id="otr:OTERR_22740"/>
<evidence type="ECO:0000313" key="4">
    <source>
        <dbReference type="Proteomes" id="UP000323671"/>
    </source>
</evidence>
<feature type="domain" description="GP-PDE" evidence="2">
    <location>
        <begin position="41"/>
        <end position="312"/>
    </location>
</feature>
<proteinExistence type="predicted"/>
<dbReference type="AlphaFoldDB" id="A0A5C1EA18"/>
<keyword evidence="4" id="KW-1185">Reference proteome</keyword>
<gene>
    <name evidence="3" type="primary">ugpQ</name>
    <name evidence="3" type="ORF">OTERR_22740</name>
</gene>
<dbReference type="InterPro" id="IPR030395">
    <property type="entry name" value="GP_PDE_dom"/>
</dbReference>
<dbReference type="Gene3D" id="3.20.20.190">
    <property type="entry name" value="Phosphatidylinositol (PI) phosphodiesterase"/>
    <property type="match status" value="1"/>
</dbReference>
<feature type="compositionally biased region" description="Pro residues" evidence="1">
    <location>
        <begin position="23"/>
        <end position="34"/>
    </location>
</feature>
<evidence type="ECO:0000259" key="2">
    <source>
        <dbReference type="PROSITE" id="PS51704"/>
    </source>
</evidence>
<organism evidence="3 4">
    <name type="scientific">Oryzomicrobium terrae</name>
    <dbReference type="NCBI Taxonomy" id="1735038"/>
    <lineage>
        <taxon>Bacteria</taxon>
        <taxon>Pseudomonadati</taxon>
        <taxon>Pseudomonadota</taxon>
        <taxon>Betaproteobacteria</taxon>
        <taxon>Rhodocyclales</taxon>
        <taxon>Rhodocyclaceae</taxon>
        <taxon>Oryzomicrobium</taxon>
    </lineage>
</organism>
<dbReference type="RefSeq" id="WP_149425852.1">
    <property type="nucleotide sequence ID" value="NZ_CP022579.1"/>
</dbReference>
<dbReference type="Proteomes" id="UP000323671">
    <property type="component" value="Chromosome"/>
</dbReference>
<dbReference type="PROSITE" id="PS51704">
    <property type="entry name" value="GP_PDE"/>
    <property type="match status" value="1"/>
</dbReference>
<dbReference type="InterPro" id="IPR017946">
    <property type="entry name" value="PLC-like_Pdiesterase_TIM-brl"/>
</dbReference>
<dbReference type="GO" id="GO:0008081">
    <property type="term" value="F:phosphoric diester hydrolase activity"/>
    <property type="evidence" value="ECO:0007669"/>
    <property type="project" value="InterPro"/>
</dbReference>
<dbReference type="PANTHER" id="PTHR46211:SF1">
    <property type="entry name" value="GLYCEROPHOSPHODIESTER PHOSPHODIESTERASE, CYTOPLASMIC"/>
    <property type="match status" value="1"/>
</dbReference>